<dbReference type="SUPFAM" id="SSF103088">
    <property type="entry name" value="OmpA-like"/>
    <property type="match status" value="1"/>
</dbReference>
<dbReference type="SMART" id="SM00060">
    <property type="entry name" value="FN3"/>
    <property type="match status" value="4"/>
</dbReference>
<dbReference type="InterPro" id="IPR006665">
    <property type="entry name" value="OmpA-like"/>
</dbReference>
<evidence type="ECO:0000259" key="2">
    <source>
        <dbReference type="PROSITE" id="PS50853"/>
    </source>
</evidence>
<organism evidence="3">
    <name type="scientific">freshwater metagenome</name>
    <dbReference type="NCBI Taxonomy" id="449393"/>
    <lineage>
        <taxon>unclassified sequences</taxon>
        <taxon>metagenomes</taxon>
        <taxon>ecological metagenomes</taxon>
    </lineage>
</organism>
<dbReference type="AlphaFoldDB" id="A0A6J6GTR7"/>
<dbReference type="CDD" id="cd00063">
    <property type="entry name" value="FN3"/>
    <property type="match status" value="3"/>
</dbReference>
<evidence type="ECO:0000256" key="1">
    <source>
        <dbReference type="ARBA" id="ARBA00022737"/>
    </source>
</evidence>
<accession>A0A6J6GTR7</accession>
<dbReference type="InterPro" id="IPR036116">
    <property type="entry name" value="FN3_sf"/>
</dbReference>
<dbReference type="InterPro" id="IPR050964">
    <property type="entry name" value="Striated_Muscle_Regulatory"/>
</dbReference>
<dbReference type="PROSITE" id="PS50853">
    <property type="entry name" value="FN3"/>
    <property type="match status" value="3"/>
</dbReference>
<dbReference type="InterPro" id="IPR013783">
    <property type="entry name" value="Ig-like_fold"/>
</dbReference>
<name>A0A6J6GTR7_9ZZZZ</name>
<evidence type="ECO:0000313" key="3">
    <source>
        <dbReference type="EMBL" id="CAB4604641.1"/>
    </source>
</evidence>
<protein>
    <submittedName>
        <fullName evidence="3">Unannotated protein</fullName>
    </submittedName>
</protein>
<dbReference type="PANTHER" id="PTHR13817">
    <property type="entry name" value="TITIN"/>
    <property type="match status" value="1"/>
</dbReference>
<feature type="domain" description="Fibronectin type-III" evidence="2">
    <location>
        <begin position="223"/>
        <end position="318"/>
    </location>
</feature>
<dbReference type="InterPro" id="IPR036737">
    <property type="entry name" value="OmpA-like_sf"/>
</dbReference>
<dbReference type="InterPro" id="IPR003961">
    <property type="entry name" value="FN3_dom"/>
</dbReference>
<dbReference type="PANTHER" id="PTHR13817:SF73">
    <property type="entry name" value="FIBRONECTIN TYPE-III DOMAIN-CONTAINING PROTEIN"/>
    <property type="match status" value="1"/>
</dbReference>
<dbReference type="Pfam" id="PF00041">
    <property type="entry name" value="fn3"/>
    <property type="match status" value="3"/>
</dbReference>
<dbReference type="EMBL" id="CAEZUX010000001">
    <property type="protein sequence ID" value="CAB4604641.1"/>
    <property type="molecule type" value="Genomic_DNA"/>
</dbReference>
<gene>
    <name evidence="3" type="ORF">UFOPK1874_00001</name>
</gene>
<sequence length="874" mass="89684">MRDGGSCTVDATTGVVTPTAAGQCTFHAERATSSNYLAASSNNHTISVAKGTQTISFTSIVPSTTAKDSTYTPSAAATSGLTPVISIATGLGSVCNMNAGTVTFLASGVCEISASQPGDNNWLAATTMKQIIEVGKLSQAISFPQPSVYDLGSPDFVLDASASSGLPITTNVTAGGSVCSISSIGIVSILAVGSCTIEVSQAGDSVFSAASTIARTFTVQPALPSAPHIASVSAGDGTVTVGYIAPSTNGGATLVSYSVTATSPTAPTISNSNCGTSTLSCTLVGLVNGASYSITVKAFNSRGGGAVSESAEVLIPSPTLVAVQNVSGTRSNTTLDVSWVDPNTYGDGVFVQYEVSLRERGGNFGAPVTVQSFTARSTSINSGSSSQQSSGVVRSLTTVARSARFNNLDPSKLYETKIVTITSTATVEASTNTASALVMPLANPSAPRDLNIEAPTAATARVTWATPLTNGGSPLQSYTVTSNIGLCQPASNLATSCVVSNLQSGDSLTISVRATNAVGNSVAASTTYVVPSAPGAPTIDVIATTTTAATVTWRAPQSTGGRTVTSYSVAAFETQNPNNTFRCTSSGLSCVINGLKTATNYTFKVRATNSVGTGAYSSAVTFDMARQASSDWTTYRNSGDAVAFSSALSLPPAPARVTTKSLSGGRRTQVTAVRAAKDASIPVTYALISIRTRTNKLLARIKVLVDPANPTTSVSVPYASKNVLVSVQFANEIGISAGGPVGINIAEGNTFEWTTISNETRIKGTEIKGDLYFARGKSTLTYPMQQTLKKMAATAKARGGLVYVSGFAQKGELKSAWMLEPLARARAEAVSKYLAKIGVRQWITFHGTANGAMKGWEPVTGRQVVITTVMPNEI</sequence>
<dbReference type="Gene3D" id="3.30.1330.60">
    <property type="entry name" value="OmpA-like domain"/>
    <property type="match status" value="1"/>
</dbReference>
<feature type="domain" description="Fibronectin type-III" evidence="2">
    <location>
        <begin position="446"/>
        <end position="532"/>
    </location>
</feature>
<dbReference type="SUPFAM" id="SSF49265">
    <property type="entry name" value="Fibronectin type III"/>
    <property type="match status" value="2"/>
</dbReference>
<keyword evidence="1" id="KW-0677">Repeat</keyword>
<proteinExistence type="predicted"/>
<feature type="domain" description="Fibronectin type-III" evidence="2">
    <location>
        <begin position="533"/>
        <end position="628"/>
    </location>
</feature>
<dbReference type="Gene3D" id="2.60.40.10">
    <property type="entry name" value="Immunoglobulins"/>
    <property type="match status" value="4"/>
</dbReference>
<dbReference type="Pfam" id="PF00691">
    <property type="entry name" value="OmpA"/>
    <property type="match status" value="1"/>
</dbReference>
<reference evidence="3" key="1">
    <citation type="submission" date="2020-05" db="EMBL/GenBank/DDBJ databases">
        <authorList>
            <person name="Chiriac C."/>
            <person name="Salcher M."/>
            <person name="Ghai R."/>
            <person name="Kavagutti S V."/>
        </authorList>
    </citation>
    <scope>NUCLEOTIDE SEQUENCE</scope>
</reference>